<dbReference type="RefSeq" id="WP_386060656.1">
    <property type="nucleotide sequence ID" value="NZ_JBHTKL010000005.1"/>
</dbReference>
<evidence type="ECO:0000313" key="10">
    <source>
        <dbReference type="Proteomes" id="UP001596990"/>
    </source>
</evidence>
<dbReference type="Proteomes" id="UP001596990">
    <property type="component" value="Unassembled WGS sequence"/>
</dbReference>
<comment type="subcellular location">
    <subcellularLocation>
        <location evidence="1">Cell membrane</location>
        <topology evidence="1">Multi-pass membrane protein</topology>
    </subcellularLocation>
</comment>
<dbReference type="EMBL" id="JBHTKL010000005">
    <property type="protein sequence ID" value="MFD1019936.1"/>
    <property type="molecule type" value="Genomic_DNA"/>
</dbReference>
<accession>A0ABW3L1J4</accession>
<feature type="transmembrane region" description="Helical" evidence="7">
    <location>
        <begin position="303"/>
        <end position="322"/>
    </location>
</feature>
<evidence type="ECO:0000259" key="8">
    <source>
        <dbReference type="PROSITE" id="PS50850"/>
    </source>
</evidence>
<dbReference type="InterPro" id="IPR011701">
    <property type="entry name" value="MFS"/>
</dbReference>
<dbReference type="CDD" id="cd06173">
    <property type="entry name" value="MFS_MefA_like"/>
    <property type="match status" value="1"/>
</dbReference>
<organism evidence="9 10">
    <name type="scientific">Thalassobacillus hwangdonensis</name>
    <dbReference type="NCBI Taxonomy" id="546108"/>
    <lineage>
        <taxon>Bacteria</taxon>
        <taxon>Bacillati</taxon>
        <taxon>Bacillota</taxon>
        <taxon>Bacilli</taxon>
        <taxon>Bacillales</taxon>
        <taxon>Bacillaceae</taxon>
        <taxon>Thalassobacillus</taxon>
    </lineage>
</organism>
<keyword evidence="6 7" id="KW-0472">Membrane</keyword>
<evidence type="ECO:0000256" key="4">
    <source>
        <dbReference type="ARBA" id="ARBA00022692"/>
    </source>
</evidence>
<evidence type="ECO:0000256" key="1">
    <source>
        <dbReference type="ARBA" id="ARBA00004651"/>
    </source>
</evidence>
<comment type="caution">
    <text evidence="9">The sequence shown here is derived from an EMBL/GenBank/DDBJ whole genome shotgun (WGS) entry which is preliminary data.</text>
</comment>
<feature type="transmembrane region" description="Helical" evidence="7">
    <location>
        <begin position="70"/>
        <end position="91"/>
    </location>
</feature>
<dbReference type="Pfam" id="PF07690">
    <property type="entry name" value="MFS_1"/>
    <property type="match status" value="1"/>
</dbReference>
<dbReference type="PROSITE" id="PS50850">
    <property type="entry name" value="MFS"/>
    <property type="match status" value="1"/>
</dbReference>
<feature type="transmembrane region" description="Helical" evidence="7">
    <location>
        <begin position="214"/>
        <end position="239"/>
    </location>
</feature>
<dbReference type="PANTHER" id="PTHR23513">
    <property type="entry name" value="INTEGRAL MEMBRANE EFFLUX PROTEIN-RELATED"/>
    <property type="match status" value="1"/>
</dbReference>
<dbReference type="InterPro" id="IPR020846">
    <property type="entry name" value="MFS_dom"/>
</dbReference>
<dbReference type="Gene3D" id="1.20.1250.20">
    <property type="entry name" value="MFS general substrate transporter like domains"/>
    <property type="match status" value="1"/>
</dbReference>
<feature type="transmembrane region" description="Helical" evidence="7">
    <location>
        <begin position="39"/>
        <end position="58"/>
    </location>
</feature>
<feature type="transmembrane region" description="Helical" evidence="7">
    <location>
        <begin position="279"/>
        <end position="297"/>
    </location>
</feature>
<feature type="transmembrane region" description="Helical" evidence="7">
    <location>
        <begin position="251"/>
        <end position="272"/>
    </location>
</feature>
<protein>
    <submittedName>
        <fullName evidence="9">MFS transporter</fullName>
    </submittedName>
</protein>
<sequence length="400" mass="43634">MKHSLWKLYGAYFFSESGRGIYFVSVTWLLYLITEDPLYTGLLVSLGFIPGMALNLFLGVWVDRSDRKKLAVLANGVSFFILMVLTGAFAFDQIQPWIILLTHMFIQLAGSLMRPAIQAFVAEITPEALLPKVFSQSGAAGIVGGLTGAALGGLLLAETGGLAALLGSVLCYGVAAGLLSMIPSKDTWKTTSKTTGTVLQELAGGFHYMRQHELLLRLFSIMFTGQLVFHSSIAFLSVYTIEHLERSATTYGLLDATLSLGGVIAGILGAWWWKKTKQYVALASLMVMAIGLFQVAFSSFILVSFAGVMLIGLGTTWVRIMLQSIQQMATEKEYHGRMASYRMMFNQTSVVISGPILGWAASEFGVTSVYLLLLLPTLFGMIAAWNLRKRQAYGHVVKSA</sequence>
<evidence type="ECO:0000256" key="6">
    <source>
        <dbReference type="ARBA" id="ARBA00023136"/>
    </source>
</evidence>
<evidence type="ECO:0000256" key="2">
    <source>
        <dbReference type="ARBA" id="ARBA00022448"/>
    </source>
</evidence>
<feature type="transmembrane region" description="Helical" evidence="7">
    <location>
        <begin position="343"/>
        <end position="362"/>
    </location>
</feature>
<keyword evidence="4 7" id="KW-0812">Transmembrane</keyword>
<feature type="domain" description="Major facilitator superfamily (MFS) profile" evidence="8">
    <location>
        <begin position="4"/>
        <end position="392"/>
    </location>
</feature>
<evidence type="ECO:0000256" key="7">
    <source>
        <dbReference type="SAM" id="Phobius"/>
    </source>
</evidence>
<proteinExistence type="predicted"/>
<name>A0ABW3L1J4_9BACI</name>
<dbReference type="SUPFAM" id="SSF103473">
    <property type="entry name" value="MFS general substrate transporter"/>
    <property type="match status" value="1"/>
</dbReference>
<keyword evidence="5 7" id="KW-1133">Transmembrane helix</keyword>
<feature type="transmembrane region" description="Helical" evidence="7">
    <location>
        <begin position="97"/>
        <end position="117"/>
    </location>
</feature>
<feature type="transmembrane region" description="Helical" evidence="7">
    <location>
        <begin position="162"/>
        <end position="182"/>
    </location>
</feature>
<evidence type="ECO:0000256" key="5">
    <source>
        <dbReference type="ARBA" id="ARBA00022989"/>
    </source>
</evidence>
<feature type="transmembrane region" description="Helical" evidence="7">
    <location>
        <begin position="12"/>
        <end position="33"/>
    </location>
</feature>
<keyword evidence="3" id="KW-1003">Cell membrane</keyword>
<dbReference type="InterPro" id="IPR036259">
    <property type="entry name" value="MFS_trans_sf"/>
</dbReference>
<keyword evidence="2" id="KW-0813">Transport</keyword>
<evidence type="ECO:0000256" key="3">
    <source>
        <dbReference type="ARBA" id="ARBA00022475"/>
    </source>
</evidence>
<dbReference type="PANTHER" id="PTHR23513:SF6">
    <property type="entry name" value="MAJOR FACILITATOR SUPERFAMILY ASSOCIATED DOMAIN-CONTAINING PROTEIN"/>
    <property type="match status" value="1"/>
</dbReference>
<feature type="transmembrane region" description="Helical" evidence="7">
    <location>
        <begin position="368"/>
        <end position="387"/>
    </location>
</feature>
<keyword evidence="10" id="KW-1185">Reference proteome</keyword>
<feature type="transmembrane region" description="Helical" evidence="7">
    <location>
        <begin position="138"/>
        <end position="156"/>
    </location>
</feature>
<reference evidence="10" key="1">
    <citation type="journal article" date="2019" name="Int. J. Syst. Evol. Microbiol.">
        <title>The Global Catalogue of Microorganisms (GCM) 10K type strain sequencing project: providing services to taxonomists for standard genome sequencing and annotation.</title>
        <authorList>
            <consortium name="The Broad Institute Genomics Platform"/>
            <consortium name="The Broad Institute Genome Sequencing Center for Infectious Disease"/>
            <person name="Wu L."/>
            <person name="Ma J."/>
        </authorList>
    </citation>
    <scope>NUCLEOTIDE SEQUENCE [LARGE SCALE GENOMIC DNA]</scope>
    <source>
        <strain evidence="10">CCUG 56607</strain>
    </source>
</reference>
<gene>
    <name evidence="9" type="ORF">ACFQ2J_12190</name>
</gene>
<evidence type="ECO:0000313" key="9">
    <source>
        <dbReference type="EMBL" id="MFD1019936.1"/>
    </source>
</evidence>